<evidence type="ECO:0000256" key="1">
    <source>
        <dbReference type="SAM" id="Phobius"/>
    </source>
</evidence>
<dbReference type="InterPro" id="IPR045865">
    <property type="entry name" value="ACT-like_dom_sf"/>
</dbReference>
<accession>A0ABQ3YU57</accession>
<dbReference type="Gene3D" id="3.30.70.260">
    <property type="match status" value="1"/>
</dbReference>
<dbReference type="RefSeq" id="WP_203726745.1">
    <property type="nucleotide sequence ID" value="NZ_BAAATX010000025.1"/>
</dbReference>
<reference evidence="3 4" key="1">
    <citation type="submission" date="2021-01" db="EMBL/GenBank/DDBJ databases">
        <title>Whole genome shotgun sequence of Actinoplanes durhamensis NBRC 14914.</title>
        <authorList>
            <person name="Komaki H."/>
            <person name="Tamura T."/>
        </authorList>
    </citation>
    <scope>NUCLEOTIDE SEQUENCE [LARGE SCALE GENOMIC DNA]</scope>
    <source>
        <strain evidence="3 4">NBRC 14914</strain>
    </source>
</reference>
<sequence>MRTIDRSKAAHWATDLIDVAAVFFAVGTAHLFVTLLGEHAHGAAMLTASGAILIAGALLRRRWTRRRPSRPARSRHATPLDLLAVGAGEGTLMRLRTTLPDRPGTLARLSARLAERGINILAIQIHPAEHGAVDELLVVVPRELTEADLTEAVEAGGGGLTEVSHADAHDLVDPATRALSVARQTVAGTTTPDQAIRRLLDAELTAAPPPDAAHVAALHSADGRPQFLTRPAPAFTPTEVSRAQSLIDLVAAVRSASTAARDGR</sequence>
<feature type="transmembrane region" description="Helical" evidence="1">
    <location>
        <begin position="12"/>
        <end position="33"/>
    </location>
</feature>
<protein>
    <recommendedName>
        <fullName evidence="2">ACT domain-containing protein</fullName>
    </recommendedName>
</protein>
<dbReference type="InterPro" id="IPR002912">
    <property type="entry name" value="ACT_dom"/>
</dbReference>
<evidence type="ECO:0000259" key="2">
    <source>
        <dbReference type="PROSITE" id="PS51671"/>
    </source>
</evidence>
<comment type="caution">
    <text evidence="3">The sequence shown here is derived from an EMBL/GenBank/DDBJ whole genome shotgun (WGS) entry which is preliminary data.</text>
</comment>
<dbReference type="EMBL" id="BOML01000021">
    <property type="protein sequence ID" value="GIE01126.1"/>
    <property type="molecule type" value="Genomic_DNA"/>
</dbReference>
<dbReference type="CDD" id="cd02116">
    <property type="entry name" value="ACT"/>
    <property type="match status" value="1"/>
</dbReference>
<evidence type="ECO:0000313" key="3">
    <source>
        <dbReference type="EMBL" id="GIE01126.1"/>
    </source>
</evidence>
<gene>
    <name evidence="3" type="ORF">Adu01nite_24760</name>
</gene>
<dbReference type="PROSITE" id="PS51671">
    <property type="entry name" value="ACT"/>
    <property type="match status" value="1"/>
</dbReference>
<evidence type="ECO:0000313" key="4">
    <source>
        <dbReference type="Proteomes" id="UP000637628"/>
    </source>
</evidence>
<keyword evidence="1" id="KW-1133">Transmembrane helix</keyword>
<feature type="domain" description="ACT" evidence="2">
    <location>
        <begin position="94"/>
        <end position="174"/>
    </location>
</feature>
<dbReference type="SUPFAM" id="SSF55021">
    <property type="entry name" value="ACT-like"/>
    <property type="match status" value="1"/>
</dbReference>
<proteinExistence type="predicted"/>
<name>A0ABQ3YU57_9ACTN</name>
<keyword evidence="4" id="KW-1185">Reference proteome</keyword>
<organism evidence="3 4">
    <name type="scientific">Paractinoplanes durhamensis</name>
    <dbReference type="NCBI Taxonomy" id="113563"/>
    <lineage>
        <taxon>Bacteria</taxon>
        <taxon>Bacillati</taxon>
        <taxon>Actinomycetota</taxon>
        <taxon>Actinomycetes</taxon>
        <taxon>Micromonosporales</taxon>
        <taxon>Micromonosporaceae</taxon>
        <taxon>Paractinoplanes</taxon>
    </lineage>
</organism>
<dbReference type="Pfam" id="PF01842">
    <property type="entry name" value="ACT"/>
    <property type="match status" value="1"/>
</dbReference>
<dbReference type="Proteomes" id="UP000637628">
    <property type="component" value="Unassembled WGS sequence"/>
</dbReference>
<feature type="transmembrane region" description="Helical" evidence="1">
    <location>
        <begin position="39"/>
        <end position="59"/>
    </location>
</feature>
<keyword evidence="1" id="KW-0812">Transmembrane</keyword>
<keyword evidence="1" id="KW-0472">Membrane</keyword>